<evidence type="ECO:0000259" key="2">
    <source>
        <dbReference type="PROSITE" id="PS50943"/>
    </source>
</evidence>
<sequence length="72" mass="8451">MRGNFYYKRLGGNIRKYRKKRDLSQEQLALLSGTDRSYLNEVELGKANPTIKFLHRVTKVLKIKLNNLIKSL</sequence>
<dbReference type="InterPro" id="IPR050807">
    <property type="entry name" value="TransReg_Diox_bact_type"/>
</dbReference>
<accession>A0A0G0DVT9</accession>
<evidence type="ECO:0000256" key="1">
    <source>
        <dbReference type="ARBA" id="ARBA00023125"/>
    </source>
</evidence>
<name>A0A0G0DVT9_9BACT</name>
<protein>
    <submittedName>
        <fullName evidence="3">DNA-binding helix-turn-helix protein</fullName>
    </submittedName>
</protein>
<comment type="caution">
    <text evidence="3">The sequence shown here is derived from an EMBL/GenBank/DDBJ whole genome shotgun (WGS) entry which is preliminary data.</text>
</comment>
<dbReference type="Proteomes" id="UP000034127">
    <property type="component" value="Unassembled WGS sequence"/>
</dbReference>
<dbReference type="GO" id="GO:0003700">
    <property type="term" value="F:DNA-binding transcription factor activity"/>
    <property type="evidence" value="ECO:0007669"/>
    <property type="project" value="TreeGrafter"/>
</dbReference>
<dbReference type="Gene3D" id="1.10.260.40">
    <property type="entry name" value="lambda repressor-like DNA-binding domains"/>
    <property type="match status" value="1"/>
</dbReference>
<dbReference type="PROSITE" id="PS50943">
    <property type="entry name" value="HTH_CROC1"/>
    <property type="match status" value="1"/>
</dbReference>
<keyword evidence="1 3" id="KW-0238">DNA-binding</keyword>
<proteinExistence type="predicted"/>
<dbReference type="SMART" id="SM00530">
    <property type="entry name" value="HTH_XRE"/>
    <property type="match status" value="1"/>
</dbReference>
<dbReference type="EMBL" id="LBPX01000021">
    <property type="protein sequence ID" value="KKP67115.1"/>
    <property type="molecule type" value="Genomic_DNA"/>
</dbReference>
<evidence type="ECO:0000313" key="4">
    <source>
        <dbReference type="Proteomes" id="UP000034127"/>
    </source>
</evidence>
<dbReference type="SUPFAM" id="SSF47413">
    <property type="entry name" value="lambda repressor-like DNA-binding domains"/>
    <property type="match status" value="1"/>
</dbReference>
<dbReference type="GO" id="GO:0005829">
    <property type="term" value="C:cytosol"/>
    <property type="evidence" value="ECO:0007669"/>
    <property type="project" value="TreeGrafter"/>
</dbReference>
<dbReference type="PANTHER" id="PTHR46797:SF1">
    <property type="entry name" value="METHYLPHOSPHONATE SYNTHASE"/>
    <property type="match status" value="1"/>
</dbReference>
<dbReference type="Pfam" id="PF01381">
    <property type="entry name" value="HTH_3"/>
    <property type="match status" value="1"/>
</dbReference>
<dbReference type="InterPro" id="IPR001387">
    <property type="entry name" value="Cro/C1-type_HTH"/>
</dbReference>
<organism evidence="3 4">
    <name type="scientific">Candidatus Roizmanbacteria bacterium GW2011_GWC2_35_12</name>
    <dbReference type="NCBI Taxonomy" id="1618485"/>
    <lineage>
        <taxon>Bacteria</taxon>
        <taxon>Candidatus Roizmaniibacteriota</taxon>
    </lineage>
</organism>
<dbReference type="CDD" id="cd00093">
    <property type="entry name" value="HTH_XRE"/>
    <property type="match status" value="1"/>
</dbReference>
<feature type="domain" description="HTH cro/C1-type" evidence="2">
    <location>
        <begin position="14"/>
        <end position="68"/>
    </location>
</feature>
<evidence type="ECO:0000313" key="3">
    <source>
        <dbReference type="EMBL" id="KKP67115.1"/>
    </source>
</evidence>
<dbReference type="AlphaFoldDB" id="A0A0G0DVT9"/>
<gene>
    <name evidence="3" type="ORF">UR63_C0021G0015</name>
</gene>
<dbReference type="InterPro" id="IPR010982">
    <property type="entry name" value="Lambda_DNA-bd_dom_sf"/>
</dbReference>
<dbReference type="PANTHER" id="PTHR46797">
    <property type="entry name" value="HTH-TYPE TRANSCRIPTIONAL REGULATOR"/>
    <property type="match status" value="1"/>
</dbReference>
<reference evidence="3 4" key="1">
    <citation type="journal article" date="2015" name="Nature">
        <title>rRNA introns, odd ribosomes, and small enigmatic genomes across a large radiation of phyla.</title>
        <authorList>
            <person name="Brown C.T."/>
            <person name="Hug L.A."/>
            <person name="Thomas B.C."/>
            <person name="Sharon I."/>
            <person name="Castelle C.J."/>
            <person name="Singh A."/>
            <person name="Wilkins M.J."/>
            <person name="Williams K.H."/>
            <person name="Banfield J.F."/>
        </authorList>
    </citation>
    <scope>NUCLEOTIDE SEQUENCE [LARGE SCALE GENOMIC DNA]</scope>
</reference>
<dbReference type="GO" id="GO:0003677">
    <property type="term" value="F:DNA binding"/>
    <property type="evidence" value="ECO:0007669"/>
    <property type="project" value="UniProtKB-KW"/>
</dbReference>